<proteinExistence type="predicted"/>
<dbReference type="Proteomes" id="UP001221411">
    <property type="component" value="Unassembled WGS sequence"/>
</dbReference>
<accession>A0ABT5EV97</accession>
<gene>
    <name evidence="1" type="ORF">POL67_27515</name>
</gene>
<reference evidence="1 2" key="1">
    <citation type="submission" date="2022-11" db="EMBL/GenBank/DDBJ databases">
        <title>Minimal conservation of predation-associated metabolite biosynthetic gene clusters underscores biosynthetic potential of Myxococcota including descriptions for ten novel species: Archangium lansinium sp. nov., Myxococcus landrumus sp. nov., Nannocystis bai.</title>
        <authorList>
            <person name="Ahearne A."/>
            <person name="Stevens C."/>
            <person name="Dowd S."/>
        </authorList>
    </citation>
    <scope>NUCLEOTIDE SEQUENCE [LARGE SCALE GENOMIC DNA]</scope>
    <source>
        <strain evidence="1 2">RJM3</strain>
    </source>
</reference>
<sequence length="173" mass="19712">MLRLWIDTNCARSAKKLRLLLPLARKKGVTIVIHPQVYLERRRQMRVEKGAAFSSQLFDDLLAQLGIEVSRLELDQALAAGWADTLYERYPTSGGWEEAKQRTLGGLLRQGFEVLPGDMPMTTDWLIALLVEEEPSARAITHDGGEEWKVLRESHRLFSWNEAIAWLESLPSV</sequence>
<dbReference type="RefSeq" id="WP_271922298.1">
    <property type="nucleotide sequence ID" value="NZ_JAQNDO010000001.1"/>
</dbReference>
<evidence type="ECO:0000313" key="2">
    <source>
        <dbReference type="Proteomes" id="UP001221411"/>
    </source>
</evidence>
<evidence type="ECO:0000313" key="1">
    <source>
        <dbReference type="EMBL" id="MDC0745113.1"/>
    </source>
</evidence>
<comment type="caution">
    <text evidence="1">The sequence shown here is derived from an EMBL/GenBank/DDBJ whole genome shotgun (WGS) entry which is preliminary data.</text>
</comment>
<keyword evidence="2" id="KW-1185">Reference proteome</keyword>
<dbReference type="EMBL" id="JAQNDO010000001">
    <property type="protein sequence ID" value="MDC0745113.1"/>
    <property type="molecule type" value="Genomic_DNA"/>
</dbReference>
<name>A0ABT5EV97_9BACT</name>
<organism evidence="1 2">
    <name type="scientific">Polyangium mundeleinium</name>
    <dbReference type="NCBI Taxonomy" id="2995306"/>
    <lineage>
        <taxon>Bacteria</taxon>
        <taxon>Pseudomonadati</taxon>
        <taxon>Myxococcota</taxon>
        <taxon>Polyangia</taxon>
        <taxon>Polyangiales</taxon>
        <taxon>Polyangiaceae</taxon>
        <taxon>Polyangium</taxon>
    </lineage>
</organism>
<protein>
    <submittedName>
        <fullName evidence="1">Uncharacterized protein</fullName>
    </submittedName>
</protein>